<reference evidence="3" key="1">
    <citation type="journal article" date="2019" name="Int. J. Syst. Evol. Microbiol.">
        <title>The Global Catalogue of Microorganisms (GCM) 10K type strain sequencing project: providing services to taxonomists for standard genome sequencing and annotation.</title>
        <authorList>
            <consortium name="The Broad Institute Genomics Platform"/>
            <consortium name="The Broad Institute Genome Sequencing Center for Infectious Disease"/>
            <person name="Wu L."/>
            <person name="Ma J."/>
        </authorList>
    </citation>
    <scope>NUCLEOTIDE SEQUENCE [LARGE SCALE GENOMIC DNA]</scope>
    <source>
        <strain evidence="3">CGMCC 4.7020</strain>
    </source>
</reference>
<name>A0ABW3XG94_9ACTN</name>
<sequence>MDSWIDLSVPVVTGMPVYPGDPRVEVTRALKVAEDGVNVLRLHMGSQSGTHVDAPYHVDEAWPTLDDLPLERFAGAAVVADVRGLAAREPITPDHLAPALGLLGRRPAGILLLATGWSAHWGTDHYAAHPWLTPEAARSLVTAGVRTVAVDALSVDPTGGAELPAHRVLCGAEGVIAENLTGLDRLAEAQAAGRSVEVFLFPLRLAGADGAPIRATARVGDPDQDVRARSGPPAVPDGQV</sequence>
<proteinExistence type="predicted"/>
<accession>A0ABW3XG94</accession>
<dbReference type="InterPro" id="IPR037175">
    <property type="entry name" value="KFase_sf"/>
</dbReference>
<keyword evidence="2" id="KW-0378">Hydrolase</keyword>
<feature type="region of interest" description="Disordered" evidence="1">
    <location>
        <begin position="215"/>
        <end position="240"/>
    </location>
</feature>
<keyword evidence="3" id="KW-1185">Reference proteome</keyword>
<dbReference type="PANTHER" id="PTHR31118:SF12">
    <property type="entry name" value="CYCLASE-LIKE PROTEIN 2"/>
    <property type="match status" value="1"/>
</dbReference>
<organism evidence="2 3">
    <name type="scientific">Streptomyces kaempferi</name>
    <dbReference type="NCBI Taxonomy" id="333725"/>
    <lineage>
        <taxon>Bacteria</taxon>
        <taxon>Bacillati</taxon>
        <taxon>Actinomycetota</taxon>
        <taxon>Actinomycetes</taxon>
        <taxon>Kitasatosporales</taxon>
        <taxon>Streptomycetaceae</taxon>
        <taxon>Streptomyces</taxon>
    </lineage>
</organism>
<evidence type="ECO:0000313" key="3">
    <source>
        <dbReference type="Proteomes" id="UP001597058"/>
    </source>
</evidence>
<dbReference type="RefSeq" id="WP_381234190.1">
    <property type="nucleotide sequence ID" value="NZ_JBHSKH010000020.1"/>
</dbReference>
<evidence type="ECO:0000256" key="1">
    <source>
        <dbReference type="SAM" id="MobiDB-lite"/>
    </source>
</evidence>
<gene>
    <name evidence="2" type="ORF">ACFQ5X_21755</name>
</gene>
<evidence type="ECO:0000313" key="2">
    <source>
        <dbReference type="EMBL" id="MFD1308468.1"/>
    </source>
</evidence>
<dbReference type="EC" id="3.5.-.-" evidence="2"/>
<dbReference type="Proteomes" id="UP001597058">
    <property type="component" value="Unassembled WGS sequence"/>
</dbReference>
<dbReference type="Gene3D" id="3.50.30.50">
    <property type="entry name" value="Putative cyclase"/>
    <property type="match status" value="1"/>
</dbReference>
<comment type="caution">
    <text evidence="2">The sequence shown here is derived from an EMBL/GenBank/DDBJ whole genome shotgun (WGS) entry which is preliminary data.</text>
</comment>
<dbReference type="EMBL" id="JBHTMM010000027">
    <property type="protein sequence ID" value="MFD1308468.1"/>
    <property type="molecule type" value="Genomic_DNA"/>
</dbReference>
<protein>
    <submittedName>
        <fullName evidence="2">Cyclase family protein</fullName>
        <ecNumber evidence="2">3.5.-.-</ecNumber>
    </submittedName>
</protein>
<dbReference type="InterPro" id="IPR007325">
    <property type="entry name" value="KFase/CYL"/>
</dbReference>
<dbReference type="SUPFAM" id="SSF102198">
    <property type="entry name" value="Putative cyclase"/>
    <property type="match status" value="1"/>
</dbReference>
<dbReference type="GO" id="GO:0016787">
    <property type="term" value="F:hydrolase activity"/>
    <property type="evidence" value="ECO:0007669"/>
    <property type="project" value="UniProtKB-KW"/>
</dbReference>
<dbReference type="Pfam" id="PF04199">
    <property type="entry name" value="Cyclase"/>
    <property type="match status" value="1"/>
</dbReference>
<dbReference type="PANTHER" id="PTHR31118">
    <property type="entry name" value="CYCLASE-LIKE PROTEIN 2"/>
    <property type="match status" value="1"/>
</dbReference>